<sequence>MINKEELINEYSQMAYKGEAALFVGAGISIPYGLPDFQGLIKELARGTIDLEITPELNYPQIAQFICNEKLGKKEIKYKINQRI</sequence>
<evidence type="ECO:0008006" key="3">
    <source>
        <dbReference type="Google" id="ProtNLM"/>
    </source>
</evidence>
<evidence type="ECO:0000313" key="2">
    <source>
        <dbReference type="Proteomes" id="UP000095495"/>
    </source>
</evidence>
<organism evidence="1 2">
    <name type="scientific">Roseburia faecis</name>
    <dbReference type="NCBI Taxonomy" id="301302"/>
    <lineage>
        <taxon>Bacteria</taxon>
        <taxon>Bacillati</taxon>
        <taxon>Bacillota</taxon>
        <taxon>Clostridia</taxon>
        <taxon>Lachnospirales</taxon>
        <taxon>Lachnospiraceae</taxon>
        <taxon>Roseburia</taxon>
    </lineage>
</organism>
<proteinExistence type="predicted"/>
<dbReference type="Proteomes" id="UP000095495">
    <property type="component" value="Unassembled WGS sequence"/>
</dbReference>
<dbReference type="EMBL" id="CYXV01000012">
    <property type="protein sequence ID" value="CUN09796.1"/>
    <property type="molecule type" value="Genomic_DNA"/>
</dbReference>
<dbReference type="AlphaFoldDB" id="A0A173U637"/>
<accession>A0A173U637</accession>
<protein>
    <recommendedName>
        <fullName evidence="3">Deacetylase sirtuin-type domain-containing protein</fullName>
    </recommendedName>
</protein>
<name>A0A173U637_9FIRM</name>
<dbReference type="RefSeq" id="WP_055263534.1">
    <property type="nucleotide sequence ID" value="NZ_CYXV01000012.1"/>
</dbReference>
<evidence type="ECO:0000313" key="1">
    <source>
        <dbReference type="EMBL" id="CUN09796.1"/>
    </source>
</evidence>
<reference evidence="1 2" key="1">
    <citation type="submission" date="2015-09" db="EMBL/GenBank/DDBJ databases">
        <authorList>
            <consortium name="Pathogen Informatics"/>
        </authorList>
    </citation>
    <scope>NUCLEOTIDE SEQUENCE [LARGE SCALE GENOMIC DNA]</scope>
    <source>
        <strain evidence="1 2">2789STDY5608863</strain>
    </source>
</reference>
<gene>
    <name evidence="1" type="ORF">ERS852420_02692</name>
</gene>